<gene>
    <name evidence="2" type="ORF">Q31a_32200</name>
</gene>
<dbReference type="Gene3D" id="3.40.50.880">
    <property type="match status" value="1"/>
</dbReference>
<evidence type="ECO:0000313" key="3">
    <source>
        <dbReference type="Proteomes" id="UP000318017"/>
    </source>
</evidence>
<name>A0A518G8I0_9BACT</name>
<dbReference type="KEGG" id="ahel:Q31a_32200"/>
<dbReference type="InterPro" id="IPR036465">
    <property type="entry name" value="vWFA_dom_sf"/>
</dbReference>
<dbReference type="PANTHER" id="PTHR37947:SF1">
    <property type="entry name" value="BLL2462 PROTEIN"/>
    <property type="match status" value="1"/>
</dbReference>
<evidence type="ECO:0000256" key="1">
    <source>
        <dbReference type="SAM" id="Phobius"/>
    </source>
</evidence>
<protein>
    <recommendedName>
        <fullName evidence="4">Glutamine amidotransferase domain-containing protein</fullName>
    </recommendedName>
</protein>
<dbReference type="SUPFAM" id="SSF53300">
    <property type="entry name" value="vWA-like"/>
    <property type="match status" value="1"/>
</dbReference>
<organism evidence="2 3">
    <name type="scientific">Aureliella helgolandensis</name>
    <dbReference type="NCBI Taxonomy" id="2527968"/>
    <lineage>
        <taxon>Bacteria</taxon>
        <taxon>Pseudomonadati</taxon>
        <taxon>Planctomycetota</taxon>
        <taxon>Planctomycetia</taxon>
        <taxon>Pirellulales</taxon>
        <taxon>Pirellulaceae</taxon>
        <taxon>Aureliella</taxon>
    </lineage>
</organism>
<keyword evidence="1" id="KW-0472">Membrane</keyword>
<dbReference type="InterPro" id="IPR029062">
    <property type="entry name" value="Class_I_gatase-like"/>
</dbReference>
<evidence type="ECO:0000313" key="2">
    <source>
        <dbReference type="EMBL" id="QDV24898.1"/>
    </source>
</evidence>
<feature type="transmembrane region" description="Helical" evidence="1">
    <location>
        <begin position="12"/>
        <end position="34"/>
    </location>
</feature>
<dbReference type="SUPFAM" id="SSF52317">
    <property type="entry name" value="Class I glutamine amidotransferase-like"/>
    <property type="match status" value="1"/>
</dbReference>
<sequence>MTETSFAFQWTTLSLVISVVAIVAVCALSWLTWLRSGMRRAVFFLEMLRVAIVAVAIFLLNQPETLQEFRPTEKPTLVVLGDRSLSMNTQDVGLETDSSLPLVTRSSAVDPMLDPSTWEMLNDDFEVVLTPFSTADAASKTNLHEALMQSQTEHASLRAVVLASDGDWNEGLPPVQAAMRMRLANVPIFSMPIGSQTRLPDLDLLSFDVPTFGVAAKNVRIPFTIESSLPRDHVAQVELRISDGTLLKQQVQVAAMGRTTDAIVWKPDAVGDYTLSLTIPAYPGEQITANNTRETPMVVREEKLKVLVIESLPRWEYRYLRNALSRDPGVEVSCLLFHPGLSKVGGGNRDYIPAFPEGLEELSQYDVVFVGDVGLEEGQLTEEQCRLLKGLVEQQASGLVFMPGMKGYEMSLVNSPLDSLLPVVFDEAQPTGWGSRTPSHFGLTELGRRSLLTKLADTQDENLQVWQNLPGFQWNAPVIRAKAGTDVLAVHEESSNEYGRIPLLVTRTFGAGKVLFMGTDGAWRWRRGVEDLYHYRFWGQVVRWMAYQRNMAEGEQMRFYYSPEQPQVRQTVALNANVMEKSGEPLSRGEVTARFTAPSGRSEMVKLASTGAEWGAFAGVFTPTEPGPHQVVLRCKENNSELQATLFVQGAVLEQMGKPARPEVLAELSRVSRGRVIQEGDFTQIIKAVTEMPSPPNEIRRVQLWSHPLAAATLIVLLGMFWIGRKMIGLI</sequence>
<keyword evidence="1" id="KW-0812">Transmembrane</keyword>
<dbReference type="Gene3D" id="3.40.50.410">
    <property type="entry name" value="von Willebrand factor, type A domain"/>
    <property type="match status" value="1"/>
</dbReference>
<dbReference type="EMBL" id="CP036298">
    <property type="protein sequence ID" value="QDV24898.1"/>
    <property type="molecule type" value="Genomic_DNA"/>
</dbReference>
<feature type="transmembrane region" description="Helical" evidence="1">
    <location>
        <begin position="41"/>
        <end position="60"/>
    </location>
</feature>
<accession>A0A518G8I0</accession>
<dbReference type="RefSeq" id="WP_145079208.1">
    <property type="nucleotide sequence ID" value="NZ_CP036298.1"/>
</dbReference>
<reference evidence="2 3" key="1">
    <citation type="submission" date="2019-02" db="EMBL/GenBank/DDBJ databases">
        <title>Deep-cultivation of Planctomycetes and their phenomic and genomic characterization uncovers novel biology.</title>
        <authorList>
            <person name="Wiegand S."/>
            <person name="Jogler M."/>
            <person name="Boedeker C."/>
            <person name="Pinto D."/>
            <person name="Vollmers J."/>
            <person name="Rivas-Marin E."/>
            <person name="Kohn T."/>
            <person name="Peeters S.H."/>
            <person name="Heuer A."/>
            <person name="Rast P."/>
            <person name="Oberbeckmann S."/>
            <person name="Bunk B."/>
            <person name="Jeske O."/>
            <person name="Meyerdierks A."/>
            <person name="Storesund J.E."/>
            <person name="Kallscheuer N."/>
            <person name="Luecker S."/>
            <person name="Lage O.M."/>
            <person name="Pohl T."/>
            <person name="Merkel B.J."/>
            <person name="Hornburger P."/>
            <person name="Mueller R.-W."/>
            <person name="Bruemmer F."/>
            <person name="Labrenz M."/>
            <person name="Spormann A.M."/>
            <person name="Op den Camp H."/>
            <person name="Overmann J."/>
            <person name="Amann R."/>
            <person name="Jetten M.S.M."/>
            <person name="Mascher T."/>
            <person name="Medema M.H."/>
            <person name="Devos D.P."/>
            <person name="Kaster A.-K."/>
            <person name="Ovreas L."/>
            <person name="Rohde M."/>
            <person name="Galperin M.Y."/>
            <person name="Jogler C."/>
        </authorList>
    </citation>
    <scope>NUCLEOTIDE SEQUENCE [LARGE SCALE GENOMIC DNA]</scope>
    <source>
        <strain evidence="2 3">Q31a</strain>
    </source>
</reference>
<keyword evidence="1" id="KW-1133">Transmembrane helix</keyword>
<evidence type="ECO:0008006" key="4">
    <source>
        <dbReference type="Google" id="ProtNLM"/>
    </source>
</evidence>
<dbReference type="AlphaFoldDB" id="A0A518G8I0"/>
<keyword evidence="3" id="KW-1185">Reference proteome</keyword>
<dbReference type="PANTHER" id="PTHR37947">
    <property type="entry name" value="BLL2462 PROTEIN"/>
    <property type="match status" value="1"/>
</dbReference>
<dbReference type="Proteomes" id="UP000318017">
    <property type="component" value="Chromosome"/>
</dbReference>
<feature type="transmembrane region" description="Helical" evidence="1">
    <location>
        <begin position="704"/>
        <end position="723"/>
    </location>
</feature>
<dbReference type="OrthoDB" id="252901at2"/>
<proteinExistence type="predicted"/>